<keyword evidence="2" id="KW-1133">Transmembrane helix</keyword>
<dbReference type="RefSeq" id="WP_144983199.1">
    <property type="nucleotide sequence ID" value="NZ_CP037920.1"/>
</dbReference>
<feature type="transmembrane region" description="Helical" evidence="2">
    <location>
        <begin position="142"/>
        <end position="168"/>
    </location>
</feature>
<dbReference type="Gene3D" id="2.120.10.30">
    <property type="entry name" value="TolB, C-terminal domain"/>
    <property type="match status" value="2"/>
</dbReference>
<organism evidence="4 5">
    <name type="scientific">Gimesia aquarii</name>
    <dbReference type="NCBI Taxonomy" id="2527964"/>
    <lineage>
        <taxon>Bacteria</taxon>
        <taxon>Pseudomonadati</taxon>
        <taxon>Planctomycetota</taxon>
        <taxon>Planctomycetia</taxon>
        <taxon>Planctomycetales</taxon>
        <taxon>Planctomycetaceae</taxon>
        <taxon>Gimesia</taxon>
    </lineage>
</organism>
<accession>A0A517VSD7</accession>
<feature type="domain" description="Peptidase M56" evidence="3">
    <location>
        <begin position="59"/>
        <end position="293"/>
    </location>
</feature>
<name>A0A517VSD7_9PLAN</name>
<dbReference type="KEGG" id="gaw:V144x_13770"/>
<sequence>MINELISTDLVWRLGWTLLHSVWQILLIGILVAIGFLIARKSVTARYWVACCGLALMYIPLVVTFALIAPPVSQESQAVLTAKQTSSDQPQQFVHKYASQSIPGNSTLRQYDHVSNNLSGSEPENESQITVQAFNVSTIFSWLSWLVGSWCMGVAVLAVWNGGGWIVVHKLRSHGTAPVDESLRLRMERLSRRLRVNRPVVLVKSMLVEVPMVIGWLRPMILMPASLLVNLSPDQLDAILAHELAHIRRHDYLVNLFQLLTESLLFYHPVTWILSRQIRIEREFCCDDAAIAACNDKSVLVQALAKVESSRPIPAHALSLFGRETSMSLQRARRIMGRSHNVPHTGIVGICALLFAVIVGFGVADSMRQAAATDNTGSAQVRIQRQASTPNQQVEQNPAPSAGKAGKFNPAEAGIDVKRFRVDIAYEGPSDKPFYDFSLSSYPFSEERNPMWLTHEVDQTNHEMLEQIVAWLTNSGSLLHEKNSSLIQAAGTQRYMMRVTSGDKTLIMNLGWDLGMLLRLDSLRKVLAEGDAQAKTPLDPLLNRLSGYRRQWTEGRVVNDIKTQLTASKKSFQAGRPIKVKLKVENTGDQTRKVGTILGDQGEVKSAVKQIEFKIFNSYGQRIPFLAGTSQFLEHQMSLEPGQAATFEFDLAKAHYLRQPGQYTAVYESWNQLDSNSFEFAVTPSPLHEADLVGQLLPLLHDEWYMIANPNFKGKVRPGINFEEVDGFPMRFQNVPRHGNIGDMSTVWLWFTKEMASLGAQVPESRYPPSSQYLGKTGQWYFYAFADEKSLKRWPTVLEDVKQKFIKSQVNARSSGESTKQAKQVRQTFIKPGDDIVVSEKSVRADALDGTWWLLSTQLDRKAESFEQGEMNVSFHKEVFSVSNESNPSRSAKRRFQLLPDQRIDFFDERDGKPERALGRYQLAGDRLWIAVNDDTEEVNPIAPSEAVNLAIEKGVRYLVLQRKQSKVDTVAAKEPNKKNTRKNPGLIGHIYAIDRDGSNLELLADETLLDGYTFLGGSAWSHDEKWIACGATPYPGRDYSKSHLVKFCINGPDEGKKVDLGCGLSPSWSPDDKQISFLINGNNPIGAKAGLWVMDADGKNRRRLGYAVHGQWSPDGESILAVSSHMSPRKFLLFDVKTGKRKEILTNYSGVSLPTWAPNKKQFAASVKDGNDRVLGIFDPVEAPESYTELWRNPWGGGDGKTWFDETWPDWSPDGATIALTLNGSSIQLINTTKGSAVKQLYVAPEDTEVFFVAWSPDSKRLSFTLLGPGLLELEKEK</sequence>
<evidence type="ECO:0000259" key="3">
    <source>
        <dbReference type="Pfam" id="PF05569"/>
    </source>
</evidence>
<dbReference type="InterPro" id="IPR011042">
    <property type="entry name" value="6-blade_b-propeller_TolB-like"/>
</dbReference>
<dbReference type="Gene3D" id="2.60.40.2970">
    <property type="match status" value="1"/>
</dbReference>
<proteinExistence type="predicted"/>
<protein>
    <submittedName>
        <fullName evidence="4">Regulatory protein BlaR1</fullName>
    </submittedName>
</protein>
<dbReference type="PANTHER" id="PTHR34978:SF3">
    <property type="entry name" value="SLR0241 PROTEIN"/>
    <property type="match status" value="1"/>
</dbReference>
<reference evidence="4 5" key="1">
    <citation type="submission" date="2019-03" db="EMBL/GenBank/DDBJ databases">
        <title>Deep-cultivation of Planctomycetes and their phenomic and genomic characterization uncovers novel biology.</title>
        <authorList>
            <person name="Wiegand S."/>
            <person name="Jogler M."/>
            <person name="Boedeker C."/>
            <person name="Pinto D."/>
            <person name="Vollmers J."/>
            <person name="Rivas-Marin E."/>
            <person name="Kohn T."/>
            <person name="Peeters S.H."/>
            <person name="Heuer A."/>
            <person name="Rast P."/>
            <person name="Oberbeckmann S."/>
            <person name="Bunk B."/>
            <person name="Jeske O."/>
            <person name="Meyerdierks A."/>
            <person name="Storesund J.E."/>
            <person name="Kallscheuer N."/>
            <person name="Luecker S."/>
            <person name="Lage O.M."/>
            <person name="Pohl T."/>
            <person name="Merkel B.J."/>
            <person name="Hornburger P."/>
            <person name="Mueller R.-W."/>
            <person name="Bruemmer F."/>
            <person name="Labrenz M."/>
            <person name="Spormann A.M."/>
            <person name="Op den Camp H."/>
            <person name="Overmann J."/>
            <person name="Amann R."/>
            <person name="Jetten M.S.M."/>
            <person name="Mascher T."/>
            <person name="Medema M.H."/>
            <person name="Devos D.P."/>
            <person name="Kaster A.-K."/>
            <person name="Ovreas L."/>
            <person name="Rohde M."/>
            <person name="Galperin M.Y."/>
            <person name="Jogler C."/>
        </authorList>
    </citation>
    <scope>NUCLEOTIDE SEQUENCE [LARGE SCALE GENOMIC DNA]</scope>
    <source>
        <strain evidence="4 5">V144</strain>
    </source>
</reference>
<dbReference type="PANTHER" id="PTHR34978">
    <property type="entry name" value="POSSIBLE SENSOR-TRANSDUCER PROTEIN BLAR"/>
    <property type="match status" value="1"/>
</dbReference>
<dbReference type="Pfam" id="PF05569">
    <property type="entry name" value="Peptidase_M56"/>
    <property type="match status" value="1"/>
</dbReference>
<feature type="compositionally biased region" description="Polar residues" evidence="1">
    <location>
        <begin position="386"/>
        <end position="399"/>
    </location>
</feature>
<keyword evidence="2" id="KW-0472">Membrane</keyword>
<evidence type="ECO:0000313" key="4">
    <source>
        <dbReference type="EMBL" id="QDT95928.1"/>
    </source>
</evidence>
<dbReference type="CDD" id="cd07341">
    <property type="entry name" value="M56_BlaR1_MecR1_like"/>
    <property type="match status" value="1"/>
</dbReference>
<keyword evidence="2" id="KW-0812">Transmembrane</keyword>
<dbReference type="EMBL" id="CP037920">
    <property type="protein sequence ID" value="QDT95928.1"/>
    <property type="molecule type" value="Genomic_DNA"/>
</dbReference>
<evidence type="ECO:0000256" key="2">
    <source>
        <dbReference type="SAM" id="Phobius"/>
    </source>
</evidence>
<evidence type="ECO:0000256" key="1">
    <source>
        <dbReference type="SAM" id="MobiDB-lite"/>
    </source>
</evidence>
<gene>
    <name evidence="4" type="primary">blaR1_5</name>
    <name evidence="4" type="ORF">V144x_13770</name>
</gene>
<feature type="transmembrane region" description="Helical" evidence="2">
    <location>
        <begin position="341"/>
        <end position="364"/>
    </location>
</feature>
<dbReference type="InterPro" id="IPR052173">
    <property type="entry name" value="Beta-lactam_resp_regulator"/>
</dbReference>
<dbReference type="Proteomes" id="UP000318704">
    <property type="component" value="Chromosome"/>
</dbReference>
<dbReference type="SUPFAM" id="SSF82171">
    <property type="entry name" value="DPP6 N-terminal domain-like"/>
    <property type="match status" value="1"/>
</dbReference>
<dbReference type="AlphaFoldDB" id="A0A517VSD7"/>
<dbReference type="Pfam" id="PF07676">
    <property type="entry name" value="PD40"/>
    <property type="match status" value="1"/>
</dbReference>
<feature type="transmembrane region" description="Helical" evidence="2">
    <location>
        <begin position="47"/>
        <end position="69"/>
    </location>
</feature>
<dbReference type="InterPro" id="IPR008756">
    <property type="entry name" value="Peptidase_M56"/>
</dbReference>
<dbReference type="Gene3D" id="3.30.2010.10">
    <property type="entry name" value="Metalloproteases ('zincins'), catalytic domain"/>
    <property type="match status" value="1"/>
</dbReference>
<evidence type="ECO:0000313" key="5">
    <source>
        <dbReference type="Proteomes" id="UP000318704"/>
    </source>
</evidence>
<feature type="transmembrane region" description="Helical" evidence="2">
    <location>
        <begin position="20"/>
        <end position="40"/>
    </location>
</feature>
<feature type="region of interest" description="Disordered" evidence="1">
    <location>
        <begin position="386"/>
        <end position="408"/>
    </location>
</feature>
<dbReference type="InterPro" id="IPR011659">
    <property type="entry name" value="WD40"/>
</dbReference>